<keyword evidence="2 5" id="KW-0813">Transport</keyword>
<evidence type="ECO:0000256" key="1">
    <source>
        <dbReference type="ARBA" id="ARBA00004308"/>
    </source>
</evidence>
<dbReference type="Proteomes" id="UP000236319">
    <property type="component" value="Unassembled WGS sequence"/>
</dbReference>
<dbReference type="RefSeq" id="XP_028867032.1">
    <property type="nucleotide sequence ID" value="XM_029011199.1"/>
</dbReference>
<keyword evidence="3 5" id="KW-0653">Protein transport</keyword>
<gene>
    <name evidence="8" type="ORF">BOVATA_022820</name>
</gene>
<dbReference type="PIRSF" id="PIRSF005992">
    <property type="entry name" value="Clathrin_mu"/>
    <property type="match status" value="1"/>
</dbReference>
<comment type="similarity">
    <text evidence="5">Belongs to the adaptor complexes medium subunit family.</text>
</comment>
<dbReference type="GO" id="GO:0030131">
    <property type="term" value="C:clathrin adaptor complex"/>
    <property type="evidence" value="ECO:0007669"/>
    <property type="project" value="UniProtKB-UniRule"/>
</dbReference>
<dbReference type="PRINTS" id="PR00314">
    <property type="entry name" value="CLATHRINADPT"/>
</dbReference>
<dbReference type="EMBL" id="BDSA01000002">
    <property type="protein sequence ID" value="GBE60789.1"/>
    <property type="molecule type" value="Genomic_DNA"/>
</dbReference>
<evidence type="ECO:0000256" key="4">
    <source>
        <dbReference type="ARBA" id="ARBA00023136"/>
    </source>
</evidence>
<dbReference type="InterPro" id="IPR028565">
    <property type="entry name" value="MHD"/>
</dbReference>
<reference evidence="8 9" key="1">
    <citation type="journal article" date="2017" name="BMC Genomics">
        <title>Whole-genome assembly of Babesia ovata and comparative genomics between closely related pathogens.</title>
        <authorList>
            <person name="Yamagishi J."/>
            <person name="Asada M."/>
            <person name="Hakimi H."/>
            <person name="Tanaka T.Q."/>
            <person name="Sugimoto C."/>
            <person name="Kawazu S."/>
        </authorList>
    </citation>
    <scope>NUCLEOTIDE SEQUENCE [LARGE SCALE GENOMIC DNA]</scope>
    <source>
        <strain evidence="8 9">Miyake</strain>
    </source>
</reference>
<evidence type="ECO:0000256" key="2">
    <source>
        <dbReference type="ARBA" id="ARBA00022448"/>
    </source>
</evidence>
<evidence type="ECO:0000256" key="5">
    <source>
        <dbReference type="PIRNR" id="PIRNR005992"/>
    </source>
</evidence>
<dbReference type="Gene3D" id="3.30.450.60">
    <property type="match status" value="1"/>
</dbReference>
<name>A0A2H6KCV2_9APIC</name>
<comment type="subcellular location">
    <subcellularLocation>
        <location evidence="1">Endomembrane system</location>
    </subcellularLocation>
</comment>
<evidence type="ECO:0000256" key="6">
    <source>
        <dbReference type="SAM" id="MobiDB-lite"/>
    </source>
</evidence>
<feature type="domain" description="MHD" evidence="7">
    <location>
        <begin position="189"/>
        <end position="349"/>
    </location>
</feature>
<dbReference type="Pfam" id="PF01217">
    <property type="entry name" value="Clat_adaptor_s"/>
    <property type="match status" value="1"/>
</dbReference>
<organism evidence="8 9">
    <name type="scientific">Babesia ovata</name>
    <dbReference type="NCBI Taxonomy" id="189622"/>
    <lineage>
        <taxon>Eukaryota</taxon>
        <taxon>Sar</taxon>
        <taxon>Alveolata</taxon>
        <taxon>Apicomplexa</taxon>
        <taxon>Aconoidasida</taxon>
        <taxon>Piroplasmida</taxon>
        <taxon>Babesiidae</taxon>
        <taxon>Babesia</taxon>
    </lineage>
</organism>
<dbReference type="SUPFAM" id="SSF49447">
    <property type="entry name" value="Second domain of Mu2 adaptin subunit (ap50) of ap2 adaptor"/>
    <property type="match status" value="1"/>
</dbReference>
<dbReference type="FunFam" id="3.30.450.60:FF:000002">
    <property type="entry name" value="AP-2 complex subunit mu, putative"/>
    <property type="match status" value="1"/>
</dbReference>
<evidence type="ECO:0000313" key="8">
    <source>
        <dbReference type="EMBL" id="GBE60789.1"/>
    </source>
</evidence>
<dbReference type="CDD" id="cd14838">
    <property type="entry name" value="AP4_Mu_N"/>
    <property type="match status" value="1"/>
</dbReference>
<comment type="caution">
    <text evidence="8">The sequence shown here is derived from an EMBL/GenBank/DDBJ whole genome shotgun (WGS) entry which is preliminary data.</text>
</comment>
<proteinExistence type="inferred from homology"/>
<dbReference type="GO" id="GO:0006886">
    <property type="term" value="P:intracellular protein transport"/>
    <property type="evidence" value="ECO:0007669"/>
    <property type="project" value="UniProtKB-UniRule"/>
</dbReference>
<dbReference type="Pfam" id="PF00928">
    <property type="entry name" value="Adap_comp_sub"/>
    <property type="match status" value="1"/>
</dbReference>
<keyword evidence="9" id="KW-1185">Reference proteome</keyword>
<dbReference type="InterPro" id="IPR050431">
    <property type="entry name" value="Adaptor_comp_med_subunit"/>
</dbReference>
<dbReference type="GeneID" id="39874559"/>
<sequence>MALSHFFVISSCGDRLLLRNLRGEGAEGEFRSITLHVVSGSVDEFYTAVTERGEDARPVFKISDVLYYHVKRYGLYFVATTSFAVPPSFVFELINRIIATFKDFCGVLSEESLRRNFVLAYEVLDEVLDFGYVQCTNTSQLKQKVYNVAVMPTTHTRPAVGMRSSAVAPPMTLPSAVSQRPIAGGSMRGSEIFVDVLEKLSAILGADETYRSVTVDGQIQIKSFLRGSPQVKLALNEGIVINNRRGKVPNVPVLDFCNVHQSVDTSEFEKSRVLSFTPMEGEFTLMTYRISGSAVLPFKVKASIESTKESHQPAPGRQRHGEVPGAAGNQYCDAEHNAIRRRDYSGIQS</sequence>
<keyword evidence="4" id="KW-0472">Membrane</keyword>
<dbReference type="GO" id="GO:0016192">
    <property type="term" value="P:vesicle-mediated transport"/>
    <property type="evidence" value="ECO:0007669"/>
    <property type="project" value="InterPro"/>
</dbReference>
<dbReference type="VEuPathDB" id="PiroplasmaDB:BOVATA_022820"/>
<dbReference type="InterPro" id="IPR011012">
    <property type="entry name" value="Longin-like_dom_sf"/>
</dbReference>
<dbReference type="Gene3D" id="2.60.40.1170">
    <property type="entry name" value="Mu homology domain, subdomain B"/>
    <property type="match status" value="2"/>
</dbReference>
<evidence type="ECO:0000313" key="9">
    <source>
        <dbReference type="Proteomes" id="UP000236319"/>
    </source>
</evidence>
<dbReference type="InterPro" id="IPR036168">
    <property type="entry name" value="AP2_Mu_C_sf"/>
</dbReference>
<accession>A0A2H6KCV2</accession>
<protein>
    <submittedName>
        <fullName evidence="8">Clathrin coat assembly protein</fullName>
    </submittedName>
</protein>
<dbReference type="SUPFAM" id="SSF64356">
    <property type="entry name" value="SNARE-like"/>
    <property type="match status" value="1"/>
</dbReference>
<evidence type="ECO:0000256" key="3">
    <source>
        <dbReference type="ARBA" id="ARBA00022927"/>
    </source>
</evidence>
<dbReference type="PROSITE" id="PS51072">
    <property type="entry name" value="MHD"/>
    <property type="match status" value="1"/>
</dbReference>
<dbReference type="PANTHER" id="PTHR10529">
    <property type="entry name" value="AP COMPLEX SUBUNIT MU"/>
    <property type="match status" value="1"/>
</dbReference>
<dbReference type="InterPro" id="IPR022775">
    <property type="entry name" value="AP_mu_sigma_su"/>
</dbReference>
<dbReference type="AlphaFoldDB" id="A0A2H6KCV2"/>
<feature type="region of interest" description="Disordered" evidence="6">
    <location>
        <begin position="306"/>
        <end position="334"/>
    </location>
</feature>
<dbReference type="OrthoDB" id="10259133at2759"/>
<dbReference type="InterPro" id="IPR001392">
    <property type="entry name" value="Clathrin_mu"/>
</dbReference>
<evidence type="ECO:0000259" key="7">
    <source>
        <dbReference type="PROSITE" id="PS51072"/>
    </source>
</evidence>
<dbReference type="GO" id="GO:0012505">
    <property type="term" value="C:endomembrane system"/>
    <property type="evidence" value="ECO:0007669"/>
    <property type="project" value="UniProtKB-SubCell"/>
</dbReference>